<dbReference type="Gene3D" id="3.30.160.60">
    <property type="entry name" value="Classic Zinc Finger"/>
    <property type="match status" value="1"/>
</dbReference>
<sequence>MEEASYKTDEISDSENNSCKMIQSNIFTDSPECSSSALKSSNNSKNQEKRHVCGVCQKAFSRSSALTSHKRFTLLRDRTCATLAQKPFTERII</sequence>
<keyword evidence="6" id="KW-0805">Transcription regulation</keyword>
<keyword evidence="2" id="KW-0479">Metal-binding</keyword>
<dbReference type="InterPro" id="IPR036236">
    <property type="entry name" value="Znf_C2H2_sf"/>
</dbReference>
<evidence type="ECO:0000256" key="1">
    <source>
        <dbReference type="ARBA" id="ARBA00004123"/>
    </source>
</evidence>
<evidence type="ECO:0000256" key="4">
    <source>
        <dbReference type="ARBA" id="ARBA00022771"/>
    </source>
</evidence>
<evidence type="ECO:0000256" key="6">
    <source>
        <dbReference type="ARBA" id="ARBA00023015"/>
    </source>
</evidence>
<evidence type="ECO:0000256" key="3">
    <source>
        <dbReference type="ARBA" id="ARBA00022737"/>
    </source>
</evidence>
<evidence type="ECO:0000256" key="7">
    <source>
        <dbReference type="ARBA" id="ARBA00023163"/>
    </source>
</evidence>
<evidence type="ECO:0000256" key="9">
    <source>
        <dbReference type="PROSITE-ProRule" id="PRU00042"/>
    </source>
</evidence>
<dbReference type="GO" id="GO:0005634">
    <property type="term" value="C:nucleus"/>
    <property type="evidence" value="ECO:0007669"/>
    <property type="project" value="UniProtKB-SubCell"/>
</dbReference>
<dbReference type="SUPFAM" id="SSF57667">
    <property type="entry name" value="beta-beta-alpha zinc fingers"/>
    <property type="match status" value="1"/>
</dbReference>
<dbReference type="GO" id="GO:0008270">
    <property type="term" value="F:zinc ion binding"/>
    <property type="evidence" value="ECO:0007669"/>
    <property type="project" value="UniProtKB-KW"/>
</dbReference>
<dbReference type="AlphaFoldDB" id="A0AAV4MJY8"/>
<dbReference type="Proteomes" id="UP001054945">
    <property type="component" value="Unassembled WGS sequence"/>
</dbReference>
<feature type="domain" description="C2H2-type" evidence="11">
    <location>
        <begin position="51"/>
        <end position="79"/>
    </location>
</feature>
<comment type="caution">
    <text evidence="12">The sequence shown here is derived from an EMBL/GenBank/DDBJ whole genome shotgun (WGS) entry which is preliminary data.</text>
</comment>
<dbReference type="InterPro" id="IPR013087">
    <property type="entry name" value="Znf_C2H2_type"/>
</dbReference>
<comment type="subcellular location">
    <subcellularLocation>
        <location evidence="1">Nucleus</location>
    </subcellularLocation>
</comment>
<keyword evidence="7" id="KW-0804">Transcription</keyword>
<protein>
    <recommendedName>
        <fullName evidence="11">C2H2-type domain-containing protein</fullName>
    </recommendedName>
</protein>
<name>A0AAV4MJY8_CAEEX</name>
<dbReference type="FunFam" id="3.30.160.60:FF:000003">
    <property type="entry name" value="Zinc finger protein 3 homolog"/>
    <property type="match status" value="1"/>
</dbReference>
<feature type="compositionally biased region" description="Low complexity" evidence="10">
    <location>
        <begin position="34"/>
        <end position="45"/>
    </location>
</feature>
<keyword evidence="5" id="KW-0862">Zinc</keyword>
<evidence type="ECO:0000256" key="5">
    <source>
        <dbReference type="ARBA" id="ARBA00022833"/>
    </source>
</evidence>
<evidence type="ECO:0000256" key="10">
    <source>
        <dbReference type="SAM" id="MobiDB-lite"/>
    </source>
</evidence>
<keyword evidence="8" id="KW-0539">Nucleus</keyword>
<keyword evidence="3" id="KW-0677">Repeat</keyword>
<keyword evidence="13" id="KW-1185">Reference proteome</keyword>
<reference evidence="12 13" key="1">
    <citation type="submission" date="2021-06" db="EMBL/GenBank/DDBJ databases">
        <title>Caerostris extrusa draft genome.</title>
        <authorList>
            <person name="Kono N."/>
            <person name="Arakawa K."/>
        </authorList>
    </citation>
    <scope>NUCLEOTIDE SEQUENCE [LARGE SCALE GENOMIC DNA]</scope>
</reference>
<evidence type="ECO:0000256" key="8">
    <source>
        <dbReference type="ARBA" id="ARBA00023242"/>
    </source>
</evidence>
<evidence type="ECO:0000313" key="12">
    <source>
        <dbReference type="EMBL" id="GIX71907.1"/>
    </source>
</evidence>
<organism evidence="12 13">
    <name type="scientific">Caerostris extrusa</name>
    <name type="common">Bark spider</name>
    <name type="synonym">Caerostris bankana</name>
    <dbReference type="NCBI Taxonomy" id="172846"/>
    <lineage>
        <taxon>Eukaryota</taxon>
        <taxon>Metazoa</taxon>
        <taxon>Ecdysozoa</taxon>
        <taxon>Arthropoda</taxon>
        <taxon>Chelicerata</taxon>
        <taxon>Arachnida</taxon>
        <taxon>Araneae</taxon>
        <taxon>Araneomorphae</taxon>
        <taxon>Entelegynae</taxon>
        <taxon>Araneoidea</taxon>
        <taxon>Araneidae</taxon>
        <taxon>Caerostris</taxon>
    </lineage>
</organism>
<feature type="region of interest" description="Disordered" evidence="10">
    <location>
        <begin position="29"/>
        <end position="49"/>
    </location>
</feature>
<accession>A0AAV4MJY8</accession>
<keyword evidence="4 9" id="KW-0863">Zinc-finger</keyword>
<evidence type="ECO:0000259" key="11">
    <source>
        <dbReference type="PROSITE" id="PS50157"/>
    </source>
</evidence>
<gene>
    <name evidence="12" type="ORF">CEXT_419281</name>
</gene>
<dbReference type="PROSITE" id="PS50157">
    <property type="entry name" value="ZINC_FINGER_C2H2_2"/>
    <property type="match status" value="1"/>
</dbReference>
<dbReference type="EMBL" id="BPLR01019803">
    <property type="protein sequence ID" value="GIX71907.1"/>
    <property type="molecule type" value="Genomic_DNA"/>
</dbReference>
<evidence type="ECO:0000313" key="13">
    <source>
        <dbReference type="Proteomes" id="UP001054945"/>
    </source>
</evidence>
<proteinExistence type="predicted"/>
<evidence type="ECO:0000256" key="2">
    <source>
        <dbReference type="ARBA" id="ARBA00022723"/>
    </source>
</evidence>